<dbReference type="Gene3D" id="1.10.10.60">
    <property type="entry name" value="Homeodomain-like"/>
    <property type="match status" value="1"/>
</dbReference>
<keyword evidence="3 12" id="KW-0597">Phosphoprotein</keyword>
<evidence type="ECO:0000256" key="1">
    <source>
        <dbReference type="ARBA" id="ARBA00004123"/>
    </source>
</evidence>
<dbReference type="SMR" id="A0A1U8MQ72"/>
<feature type="modified residue" description="4-aspartylphosphate" evidence="12">
    <location>
        <position position="74"/>
    </location>
</feature>
<feature type="compositionally biased region" description="Basic and acidic residues" evidence="13">
    <location>
        <begin position="194"/>
        <end position="204"/>
    </location>
</feature>
<dbReference type="CDD" id="cd17584">
    <property type="entry name" value="REC_typeB_ARR-like"/>
    <property type="match status" value="1"/>
</dbReference>
<evidence type="ECO:0000256" key="2">
    <source>
        <dbReference type="ARBA" id="ARBA00006015"/>
    </source>
</evidence>
<organism evidence="16 17">
    <name type="scientific">Gossypium hirsutum</name>
    <name type="common">Upland cotton</name>
    <name type="synonym">Gossypium mexicanum</name>
    <dbReference type="NCBI Taxonomy" id="3635"/>
    <lineage>
        <taxon>Eukaryota</taxon>
        <taxon>Viridiplantae</taxon>
        <taxon>Streptophyta</taxon>
        <taxon>Embryophyta</taxon>
        <taxon>Tracheophyta</taxon>
        <taxon>Spermatophyta</taxon>
        <taxon>Magnoliopsida</taxon>
        <taxon>eudicotyledons</taxon>
        <taxon>Gunneridae</taxon>
        <taxon>Pentapetalae</taxon>
        <taxon>rosids</taxon>
        <taxon>malvids</taxon>
        <taxon>Malvales</taxon>
        <taxon>Malvaceae</taxon>
        <taxon>Malvoideae</taxon>
        <taxon>Gossypium</taxon>
    </lineage>
</organism>
<dbReference type="InterPro" id="IPR017053">
    <property type="entry name" value="Response_reg_B-typ_pln"/>
</dbReference>
<keyword evidence="7 11" id="KW-0238">DNA-binding</keyword>
<evidence type="ECO:0000256" key="9">
    <source>
        <dbReference type="ARBA" id="ARBA00023163"/>
    </source>
</evidence>
<feature type="domain" description="Response regulatory" evidence="14">
    <location>
        <begin position="23"/>
        <end position="138"/>
    </location>
</feature>
<name>A0A1U8MQ72_GOSHI</name>
<dbReference type="PANTHER" id="PTHR43874:SF205">
    <property type="entry name" value="TWO-COMPONENT RESPONSE REGULATOR ORR23"/>
    <property type="match status" value="1"/>
</dbReference>
<evidence type="ECO:0000256" key="3">
    <source>
        <dbReference type="ARBA" id="ARBA00022553"/>
    </source>
</evidence>
<dbReference type="Pfam" id="PF00249">
    <property type="entry name" value="Myb_DNA-binding"/>
    <property type="match status" value="1"/>
</dbReference>
<dbReference type="SUPFAM" id="SSF52172">
    <property type="entry name" value="CheY-like"/>
    <property type="match status" value="1"/>
</dbReference>
<dbReference type="GO" id="GO:0005634">
    <property type="term" value="C:nucleus"/>
    <property type="evidence" value="ECO:0007669"/>
    <property type="project" value="UniProtKB-SubCell"/>
</dbReference>
<dbReference type="Pfam" id="PF00072">
    <property type="entry name" value="Response_reg"/>
    <property type="match status" value="1"/>
</dbReference>
<evidence type="ECO:0000259" key="14">
    <source>
        <dbReference type="PROSITE" id="PS50110"/>
    </source>
</evidence>
<dbReference type="GO" id="GO:0000160">
    <property type="term" value="P:phosphorelay signal transduction system"/>
    <property type="evidence" value="ECO:0007669"/>
    <property type="project" value="UniProtKB-KW"/>
</dbReference>
<dbReference type="GO" id="GO:0009736">
    <property type="term" value="P:cytokinin-activated signaling pathway"/>
    <property type="evidence" value="ECO:0007669"/>
    <property type="project" value="UniProtKB-KW"/>
</dbReference>
<evidence type="ECO:0000313" key="17">
    <source>
        <dbReference type="RefSeq" id="XP_016728972.1"/>
    </source>
</evidence>
<dbReference type="FunFam" id="1.10.10.60:FF:000007">
    <property type="entry name" value="Two-component response regulator"/>
    <property type="match status" value="1"/>
</dbReference>
<feature type="region of interest" description="Disordered" evidence="13">
    <location>
        <begin position="141"/>
        <end position="208"/>
    </location>
</feature>
<dbReference type="GO" id="GO:0003700">
    <property type="term" value="F:DNA-binding transcription factor activity"/>
    <property type="evidence" value="ECO:0007669"/>
    <property type="project" value="UniProtKB-UniRule"/>
</dbReference>
<dbReference type="KEGG" id="ghi:107940071"/>
<sequence length="603" mass="65704">MEEKMGGSNGEDSGEDQFPVGMRVLAVDDDPICLKILANLLCKCQYQVTTTNQAIIALKMLRGNKNRYDLVISDVNMPDMDGFKLLELVGLEMDLPVIMLSAHSDTKLVMKGITHGACDYLLKPVRIEELKNIWQHVVRRKKPDSKDELAAPNHDKSRGGTGEAGQTWVACSSDQKVNKKRKDQSEDEEEETEDNGHENEDSSSQKKPRVVWSVDLHRKFVAAVNQLGLGDQAVPKKILDLMNVEGLTRENVASHLQKYRLYLRRLSSVATQQANMVVALGSRGPSHLRTGSLDGFGDFRSFTGPRRFSSASLPSYQSRGTFGRLNSSAALTLSGISSGVIQPGNSVNGLGKIQPVVLPANQNQNEALFQGITASIELNQLSQTKSTNHFGEYNCVNERNVFRISSSFPDARVVVGSSSNSLSTASGNALVLHGSTQEVQCSAAFENLPSFGMTSLNRESNDLSVRGSFNCLEHGRCSENWQGTVQLSNFPPSNEQLPSNNLQESIPWRNSSPSNSRIALSSMASSAVLGDSRADILCKAGLNNSYSHVDSRVSASGSMMDQNNAVSSNTNDVSLFSHLNGEAPFAVRHSEGDKSSSDRFEVQ</sequence>
<comment type="similarity">
    <text evidence="2">Belongs to the ARR family. Type-B subfamily.</text>
</comment>
<dbReference type="Gene3D" id="3.40.50.2300">
    <property type="match status" value="1"/>
</dbReference>
<dbReference type="NCBIfam" id="TIGR01557">
    <property type="entry name" value="myb_SHAQKYF"/>
    <property type="match status" value="1"/>
</dbReference>
<dbReference type="GeneID" id="107940071"/>
<dbReference type="PaxDb" id="3635-A0A1U8MQ72"/>
<keyword evidence="5 11" id="KW-0902">Two-component regulatory system</keyword>
<dbReference type="PROSITE" id="PS50110">
    <property type="entry name" value="RESPONSE_REGULATORY"/>
    <property type="match status" value="1"/>
</dbReference>
<evidence type="ECO:0000256" key="12">
    <source>
        <dbReference type="PROSITE-ProRule" id="PRU00169"/>
    </source>
</evidence>
<dbReference type="SUPFAM" id="SSF46689">
    <property type="entry name" value="Homeodomain-like"/>
    <property type="match status" value="1"/>
</dbReference>
<evidence type="ECO:0000256" key="10">
    <source>
        <dbReference type="ARBA" id="ARBA00023242"/>
    </source>
</evidence>
<reference evidence="17" key="2">
    <citation type="submission" date="2025-08" db="UniProtKB">
        <authorList>
            <consortium name="RefSeq"/>
        </authorList>
    </citation>
    <scope>IDENTIFICATION</scope>
</reference>
<dbReference type="STRING" id="3635.A0A1U8MQ72"/>
<evidence type="ECO:0000256" key="6">
    <source>
        <dbReference type="ARBA" id="ARBA00023015"/>
    </source>
</evidence>
<evidence type="ECO:0000256" key="11">
    <source>
        <dbReference type="PIRNR" id="PIRNR036392"/>
    </source>
</evidence>
<keyword evidence="16" id="KW-1185">Reference proteome</keyword>
<dbReference type="InterPro" id="IPR017930">
    <property type="entry name" value="Myb_dom"/>
</dbReference>
<dbReference type="GO" id="GO:0003677">
    <property type="term" value="F:DNA binding"/>
    <property type="evidence" value="ECO:0007669"/>
    <property type="project" value="UniProtKB-KW"/>
</dbReference>
<dbReference type="SMART" id="SM00448">
    <property type="entry name" value="REC"/>
    <property type="match status" value="1"/>
</dbReference>
<reference evidence="16" key="1">
    <citation type="journal article" date="2020" name="Nat. Genet.">
        <title>Genomic diversifications of five Gossypium allopolyploid species and their impact on cotton improvement.</title>
        <authorList>
            <person name="Chen Z.J."/>
            <person name="Sreedasyam A."/>
            <person name="Ando A."/>
            <person name="Song Q."/>
            <person name="De Santiago L.M."/>
            <person name="Hulse-Kemp A.M."/>
            <person name="Ding M."/>
            <person name="Ye W."/>
            <person name="Kirkbride R.C."/>
            <person name="Jenkins J."/>
            <person name="Plott C."/>
            <person name="Lovell J."/>
            <person name="Lin Y.M."/>
            <person name="Vaughn R."/>
            <person name="Liu B."/>
            <person name="Simpson S."/>
            <person name="Scheffler B.E."/>
            <person name="Wen L."/>
            <person name="Saski C.A."/>
            <person name="Grover C.E."/>
            <person name="Hu G."/>
            <person name="Conover J.L."/>
            <person name="Carlson J.W."/>
            <person name="Shu S."/>
            <person name="Boston L.B."/>
            <person name="Williams M."/>
            <person name="Peterson D.G."/>
            <person name="McGee K."/>
            <person name="Jones D.C."/>
            <person name="Wendel J.F."/>
            <person name="Stelly D.M."/>
            <person name="Grimwood J."/>
            <person name="Schmutz J."/>
        </authorList>
    </citation>
    <scope>NUCLEOTIDE SEQUENCE [LARGE SCALE GENOMIC DNA]</scope>
    <source>
        <strain evidence="16">cv. TM-1</strain>
    </source>
</reference>
<accession>A0A1U8MQ72</accession>
<keyword evidence="8 11" id="KW-0010">Activator</keyword>
<dbReference type="Proteomes" id="UP000818029">
    <property type="component" value="Chromosome D08"/>
</dbReference>
<keyword evidence="10 11" id="KW-0539">Nucleus</keyword>
<evidence type="ECO:0000256" key="4">
    <source>
        <dbReference type="ARBA" id="ARBA00022864"/>
    </source>
</evidence>
<dbReference type="AlphaFoldDB" id="A0A1U8MQ72"/>
<dbReference type="RefSeq" id="XP_016728972.1">
    <property type="nucleotide sequence ID" value="XM_016873483.2"/>
</dbReference>
<feature type="domain" description="HTH myb-type" evidence="15">
    <location>
        <begin position="204"/>
        <end position="264"/>
    </location>
</feature>
<dbReference type="InterPro" id="IPR001789">
    <property type="entry name" value="Sig_transdc_resp-reg_receiver"/>
</dbReference>
<evidence type="ECO:0000256" key="5">
    <source>
        <dbReference type="ARBA" id="ARBA00023012"/>
    </source>
</evidence>
<dbReference type="InterPro" id="IPR011006">
    <property type="entry name" value="CheY-like_superfamily"/>
</dbReference>
<dbReference type="PROSITE" id="PS51294">
    <property type="entry name" value="HTH_MYB"/>
    <property type="match status" value="1"/>
</dbReference>
<dbReference type="InterPro" id="IPR009057">
    <property type="entry name" value="Homeodomain-like_sf"/>
</dbReference>
<evidence type="ECO:0000256" key="8">
    <source>
        <dbReference type="ARBA" id="ARBA00023159"/>
    </source>
</evidence>
<evidence type="ECO:0000259" key="15">
    <source>
        <dbReference type="PROSITE" id="PS51294"/>
    </source>
</evidence>
<dbReference type="OrthoDB" id="60033at2759"/>
<keyword evidence="9 11" id="KW-0804">Transcription</keyword>
<evidence type="ECO:0000256" key="7">
    <source>
        <dbReference type="ARBA" id="ARBA00023125"/>
    </source>
</evidence>
<keyword evidence="6 11" id="KW-0805">Transcription regulation</keyword>
<comment type="function">
    <text evidence="11">Transcriptional activator that binds specific DNA sequence.</text>
</comment>
<evidence type="ECO:0000313" key="16">
    <source>
        <dbReference type="Proteomes" id="UP000818029"/>
    </source>
</evidence>
<feature type="compositionally biased region" description="Basic and acidic residues" evidence="13">
    <location>
        <begin position="144"/>
        <end position="158"/>
    </location>
</feature>
<dbReference type="PIRSF" id="PIRSF036392">
    <property type="entry name" value="RR_ARR_type-B"/>
    <property type="match status" value="1"/>
</dbReference>
<comment type="subcellular location">
    <subcellularLocation>
        <location evidence="1 11">Nucleus</location>
    </subcellularLocation>
</comment>
<dbReference type="InterPro" id="IPR001005">
    <property type="entry name" value="SANT/Myb"/>
</dbReference>
<evidence type="ECO:0000256" key="13">
    <source>
        <dbReference type="SAM" id="MobiDB-lite"/>
    </source>
</evidence>
<proteinExistence type="inferred from homology"/>
<dbReference type="InterPro" id="IPR006447">
    <property type="entry name" value="Myb_dom_plants"/>
</dbReference>
<gene>
    <name evidence="17" type="primary">LOC107940071</name>
</gene>
<dbReference type="PANTHER" id="PTHR43874">
    <property type="entry name" value="TWO-COMPONENT RESPONSE REGULATOR"/>
    <property type="match status" value="1"/>
</dbReference>
<protein>
    <recommendedName>
        <fullName evidence="11">Two-component response regulator</fullName>
    </recommendedName>
</protein>
<keyword evidence="4" id="KW-0932">Cytokinin signaling pathway</keyword>
<dbReference type="InterPro" id="IPR045279">
    <property type="entry name" value="ARR-like"/>
</dbReference>